<feature type="domain" description="CobE/GbiG C-terminal" evidence="1">
    <location>
        <begin position="219"/>
        <end position="334"/>
    </location>
</feature>
<dbReference type="PANTHER" id="PTHR37477:SF1">
    <property type="entry name" value="COBALT-PRECORRIN-5A HYDROLASE"/>
    <property type="match status" value="1"/>
</dbReference>
<dbReference type="Pfam" id="PF11761">
    <property type="entry name" value="CbiG_mid"/>
    <property type="match status" value="1"/>
</dbReference>
<dbReference type="InterPro" id="IPR021744">
    <property type="entry name" value="CbiG_N"/>
</dbReference>
<dbReference type="Gene3D" id="3.40.50.11220">
    <property type="match status" value="1"/>
</dbReference>
<reference evidence="4 5" key="1">
    <citation type="submission" date="2023-07" db="EMBL/GenBank/DDBJ databases">
        <title>Genomic Encyclopedia of Type Strains, Phase IV (KMG-IV): sequencing the most valuable type-strain genomes for metagenomic binning, comparative biology and taxonomic classification.</title>
        <authorList>
            <person name="Goeker M."/>
        </authorList>
    </citation>
    <scope>NUCLEOTIDE SEQUENCE [LARGE SCALE GENOMIC DNA]</scope>
    <source>
        <strain evidence="4 5">DSM 1400</strain>
    </source>
</reference>
<feature type="domain" description="Cobalamin biosynthesis central region" evidence="3">
    <location>
        <begin position="132"/>
        <end position="199"/>
    </location>
</feature>
<organism evidence="4 5">
    <name type="scientific">Hathewaya limosa</name>
    <name type="common">Clostridium limosum</name>
    <dbReference type="NCBI Taxonomy" id="1536"/>
    <lineage>
        <taxon>Bacteria</taxon>
        <taxon>Bacillati</taxon>
        <taxon>Bacillota</taxon>
        <taxon>Clostridia</taxon>
        <taxon>Eubacteriales</taxon>
        <taxon>Clostridiaceae</taxon>
        <taxon>Hathewaya</taxon>
    </lineage>
</organism>
<dbReference type="GO" id="GO:0043779">
    <property type="term" value="F:cobalt-precorrin-5A acetaldehyde-lyase activity"/>
    <property type="evidence" value="ECO:0007669"/>
    <property type="project" value="UniProtKB-EC"/>
</dbReference>
<evidence type="ECO:0000259" key="1">
    <source>
        <dbReference type="Pfam" id="PF01890"/>
    </source>
</evidence>
<comment type="caution">
    <text evidence="4">The sequence shown here is derived from an EMBL/GenBank/DDBJ whole genome shotgun (WGS) entry which is preliminary data.</text>
</comment>
<protein>
    <submittedName>
        <fullName evidence="4">Cobalt-precorrin 5A hydrolase</fullName>
        <ecNumber evidence="4">3.7.1.12</ecNumber>
    </submittedName>
</protein>
<dbReference type="Pfam" id="PF01890">
    <property type="entry name" value="CbiG_C"/>
    <property type="match status" value="1"/>
</dbReference>
<dbReference type="Pfam" id="PF11760">
    <property type="entry name" value="CbiG_N"/>
    <property type="match status" value="1"/>
</dbReference>
<keyword evidence="4" id="KW-0378">Hydrolase</keyword>
<dbReference type="PANTHER" id="PTHR37477">
    <property type="entry name" value="COBALT-PRECORRIN-5A HYDROLASE"/>
    <property type="match status" value="1"/>
</dbReference>
<evidence type="ECO:0000259" key="2">
    <source>
        <dbReference type="Pfam" id="PF11760"/>
    </source>
</evidence>
<keyword evidence="5" id="KW-1185">Reference proteome</keyword>
<proteinExistence type="predicted"/>
<dbReference type="RefSeq" id="WP_307355440.1">
    <property type="nucleotide sequence ID" value="NZ_BAAACJ010000032.1"/>
</dbReference>
<name>A0ABU0JSF5_HATLI</name>
<dbReference type="InterPro" id="IPR002750">
    <property type="entry name" value="CobE/GbiG_C"/>
</dbReference>
<dbReference type="InterPro" id="IPR036518">
    <property type="entry name" value="CobE/GbiG_C_sf"/>
</dbReference>
<dbReference type="EC" id="3.7.1.12" evidence="4"/>
<dbReference type="SUPFAM" id="SSF159672">
    <property type="entry name" value="CbiG N-terminal domain-like"/>
    <property type="match status" value="1"/>
</dbReference>
<dbReference type="InterPro" id="IPR052553">
    <property type="entry name" value="CbiG_hydrolase"/>
</dbReference>
<accession>A0ABU0JSF5</accession>
<dbReference type="NCBIfam" id="NF004466">
    <property type="entry name" value="PRK05788.1-4"/>
    <property type="match status" value="1"/>
</dbReference>
<dbReference type="EMBL" id="JAUSWN010000007">
    <property type="protein sequence ID" value="MDQ0479365.1"/>
    <property type="molecule type" value="Genomic_DNA"/>
</dbReference>
<feature type="domain" description="Cobalamin synthesis G N-terminal" evidence="2">
    <location>
        <begin position="47"/>
        <end position="127"/>
    </location>
</feature>
<gene>
    <name evidence="4" type="ORF">QOZ93_001106</name>
</gene>
<evidence type="ECO:0000313" key="5">
    <source>
        <dbReference type="Proteomes" id="UP001224418"/>
    </source>
</evidence>
<dbReference type="InterPro" id="IPR021745">
    <property type="entry name" value="CbiG_mid"/>
</dbReference>
<dbReference type="SUPFAM" id="SSF159664">
    <property type="entry name" value="CobE/GbiG C-terminal domain-like"/>
    <property type="match status" value="1"/>
</dbReference>
<dbReference type="Gene3D" id="3.30.420.180">
    <property type="entry name" value="CobE/GbiG C-terminal domain"/>
    <property type="match status" value="1"/>
</dbReference>
<sequence length="341" mass="38242">MKKSLREFMAIICVTEAGNKLAENISNIYETHIYKRCEVKERGIKDVTQEAFSKFNFVIFISSTGIAVRSIAPFIKSKTEDPGVLVIDNSSRYIISLLSGHIGGANELTQKLSSYLGAMPIITTATDNLGVIAPDVIAKDNELIIDDMKICKDVAVSLVHGEKVAFLDEDNKILLPKGYESYKEDEKYKAIVIVTNKVRLDIGEKIDNIPILKLIRKNIVLGIGCKKDYDSFSMEEKVFKKLSEMNIDKRSVKIIGTAWIKEKEEAIINLKQNLNCEMKVFSKEEIKKVQCKYKGSDFVEKTLGIRCVCEPSVELSGGILFTDKMPMQGMTLCIGKLFKTI</sequence>
<evidence type="ECO:0000313" key="4">
    <source>
        <dbReference type="EMBL" id="MDQ0479365.1"/>
    </source>
</evidence>
<dbReference type="Proteomes" id="UP001224418">
    <property type="component" value="Unassembled WGS sequence"/>
</dbReference>
<dbReference type="InterPro" id="IPR038029">
    <property type="entry name" value="GbiG_N_sf"/>
</dbReference>
<evidence type="ECO:0000259" key="3">
    <source>
        <dbReference type="Pfam" id="PF11761"/>
    </source>
</evidence>